<evidence type="ECO:0000256" key="2">
    <source>
        <dbReference type="ARBA" id="ARBA00004665"/>
    </source>
</evidence>
<dbReference type="InterPro" id="IPR043128">
    <property type="entry name" value="Rev_trsase/Diguanyl_cyclase"/>
</dbReference>
<keyword evidence="4" id="KW-0342">GTP-binding</keyword>
<feature type="domain" description="GGDEF" evidence="6">
    <location>
        <begin position="1"/>
        <end position="58"/>
    </location>
</feature>
<comment type="cofactor">
    <cofactor evidence="1">
        <name>Mg(2+)</name>
        <dbReference type="ChEBI" id="CHEBI:18420"/>
    </cofactor>
</comment>
<evidence type="ECO:0000256" key="3">
    <source>
        <dbReference type="ARBA" id="ARBA00012528"/>
    </source>
</evidence>
<dbReference type="Pfam" id="PF00990">
    <property type="entry name" value="GGDEF"/>
    <property type="match status" value="1"/>
</dbReference>
<dbReference type="Proteomes" id="UP000019194">
    <property type="component" value="Unassembled WGS sequence"/>
</dbReference>
<dbReference type="EMBL" id="CBWP010000074">
    <property type="protein sequence ID" value="CDL40527.1"/>
    <property type="molecule type" value="Genomic_DNA"/>
</dbReference>
<comment type="caution">
    <text evidence="7">The sequence shown here is derived from an EMBL/GenBank/DDBJ whole genome shotgun (WGS) entry which is preliminary data.</text>
</comment>
<dbReference type="GO" id="GO:0052621">
    <property type="term" value="F:diguanylate cyclase activity"/>
    <property type="evidence" value="ECO:0007669"/>
    <property type="project" value="UniProtKB-EC"/>
</dbReference>
<sequence length="58" mass="6836">MQGCAWQPLRQKRFSITVSIGIAEYDYHPDYKQLVDKADRALYLAKSNGRDRVEIYQE</sequence>
<accession>A0A7G2ITP5</accession>
<organism evidence="7 8">
    <name type="scientific">Citrobacter freundii</name>
    <dbReference type="NCBI Taxonomy" id="546"/>
    <lineage>
        <taxon>Bacteria</taxon>
        <taxon>Pseudomonadati</taxon>
        <taxon>Pseudomonadota</taxon>
        <taxon>Gammaproteobacteria</taxon>
        <taxon>Enterobacterales</taxon>
        <taxon>Enterobacteriaceae</taxon>
        <taxon>Citrobacter</taxon>
        <taxon>Citrobacter freundii complex</taxon>
    </lineage>
</organism>
<dbReference type="PANTHER" id="PTHR45138:SF9">
    <property type="entry name" value="DIGUANYLATE CYCLASE DGCM-RELATED"/>
    <property type="match status" value="1"/>
</dbReference>
<keyword evidence="4" id="KW-0547">Nucleotide-binding</keyword>
<evidence type="ECO:0000256" key="1">
    <source>
        <dbReference type="ARBA" id="ARBA00001946"/>
    </source>
</evidence>
<dbReference type="InterPro" id="IPR000160">
    <property type="entry name" value="GGDEF_dom"/>
</dbReference>
<dbReference type="GO" id="GO:0005886">
    <property type="term" value="C:plasma membrane"/>
    <property type="evidence" value="ECO:0007669"/>
    <property type="project" value="TreeGrafter"/>
</dbReference>
<evidence type="ECO:0000313" key="7">
    <source>
        <dbReference type="EMBL" id="CDL40527.1"/>
    </source>
</evidence>
<comment type="pathway">
    <text evidence="2">Purine metabolism; 3',5'-cyclic di-GMP biosynthesis.</text>
</comment>
<evidence type="ECO:0000259" key="6">
    <source>
        <dbReference type="PROSITE" id="PS50887"/>
    </source>
</evidence>
<reference evidence="7 8" key="1">
    <citation type="submission" date="2013-10" db="EMBL/GenBank/DDBJ databases">
        <title>Antibiotic resistance diversity of beta-lactamase producers in the General Hospital Vienna.</title>
        <authorList>
            <person name="Barisic I."/>
            <person name="Mitteregger D."/>
            <person name="Hirschl A.M."/>
            <person name="Noehammer C."/>
            <person name="Wiesinger-Mayr H."/>
        </authorList>
    </citation>
    <scope>NUCLEOTIDE SEQUENCE [LARGE SCALE GENOMIC DNA]</scope>
    <source>
        <strain evidence="7 8">ISC11</strain>
    </source>
</reference>
<comment type="catalytic activity">
    <reaction evidence="5">
        <text>2 GTP = 3',3'-c-di-GMP + 2 diphosphate</text>
        <dbReference type="Rhea" id="RHEA:24898"/>
        <dbReference type="ChEBI" id="CHEBI:33019"/>
        <dbReference type="ChEBI" id="CHEBI:37565"/>
        <dbReference type="ChEBI" id="CHEBI:58805"/>
        <dbReference type="EC" id="2.7.7.65"/>
    </reaction>
</comment>
<dbReference type="InterPro" id="IPR050469">
    <property type="entry name" value="Diguanylate_Cyclase"/>
</dbReference>
<dbReference type="GO" id="GO:0043709">
    <property type="term" value="P:cell adhesion involved in single-species biofilm formation"/>
    <property type="evidence" value="ECO:0007669"/>
    <property type="project" value="TreeGrafter"/>
</dbReference>
<dbReference type="PANTHER" id="PTHR45138">
    <property type="entry name" value="REGULATORY COMPONENTS OF SENSORY TRANSDUCTION SYSTEM"/>
    <property type="match status" value="1"/>
</dbReference>
<proteinExistence type="predicted"/>
<dbReference type="SUPFAM" id="SSF55073">
    <property type="entry name" value="Nucleotide cyclase"/>
    <property type="match status" value="1"/>
</dbReference>
<dbReference type="InterPro" id="IPR029787">
    <property type="entry name" value="Nucleotide_cyclase"/>
</dbReference>
<protein>
    <recommendedName>
        <fullName evidence="3">diguanylate cyclase</fullName>
        <ecNumber evidence="3">2.7.7.65</ecNumber>
    </recommendedName>
</protein>
<evidence type="ECO:0000256" key="5">
    <source>
        <dbReference type="ARBA" id="ARBA00034247"/>
    </source>
</evidence>
<dbReference type="EC" id="2.7.7.65" evidence="3"/>
<dbReference type="GO" id="GO:0005525">
    <property type="term" value="F:GTP binding"/>
    <property type="evidence" value="ECO:0007669"/>
    <property type="project" value="UniProtKB-KW"/>
</dbReference>
<name>A0A7G2ITP5_CITFR</name>
<dbReference type="AlphaFoldDB" id="A0A7G2ITP5"/>
<dbReference type="GO" id="GO:1902201">
    <property type="term" value="P:negative regulation of bacterial-type flagellum-dependent cell motility"/>
    <property type="evidence" value="ECO:0007669"/>
    <property type="project" value="TreeGrafter"/>
</dbReference>
<dbReference type="PROSITE" id="PS50887">
    <property type="entry name" value="GGDEF"/>
    <property type="match status" value="1"/>
</dbReference>
<evidence type="ECO:0000313" key="8">
    <source>
        <dbReference type="Proteomes" id="UP000019194"/>
    </source>
</evidence>
<evidence type="ECO:0000256" key="4">
    <source>
        <dbReference type="ARBA" id="ARBA00023134"/>
    </source>
</evidence>
<dbReference type="Gene3D" id="3.30.70.270">
    <property type="match status" value="1"/>
</dbReference>